<protein>
    <recommendedName>
        <fullName evidence="1">N-acetyltransferase domain-containing protein</fullName>
    </recommendedName>
</protein>
<name>A0A2V2ZSC0_9BACI</name>
<dbReference type="InterPro" id="IPR000182">
    <property type="entry name" value="GNAT_dom"/>
</dbReference>
<evidence type="ECO:0000313" key="3">
    <source>
        <dbReference type="Proteomes" id="UP000247150"/>
    </source>
</evidence>
<gene>
    <name evidence="2" type="ORF">DFO73_1185</name>
</gene>
<evidence type="ECO:0000259" key="1">
    <source>
        <dbReference type="PROSITE" id="PS51186"/>
    </source>
</evidence>
<organism evidence="2 3">
    <name type="scientific">Cytobacillus oceanisediminis</name>
    <dbReference type="NCBI Taxonomy" id="665099"/>
    <lineage>
        <taxon>Bacteria</taxon>
        <taxon>Bacillati</taxon>
        <taxon>Bacillota</taxon>
        <taxon>Bacilli</taxon>
        <taxon>Bacillales</taxon>
        <taxon>Bacillaceae</taxon>
        <taxon>Cytobacillus</taxon>
    </lineage>
</organism>
<dbReference type="SUPFAM" id="SSF55729">
    <property type="entry name" value="Acyl-CoA N-acyltransferases (Nat)"/>
    <property type="match status" value="1"/>
</dbReference>
<dbReference type="GO" id="GO:0016747">
    <property type="term" value="F:acyltransferase activity, transferring groups other than amino-acyl groups"/>
    <property type="evidence" value="ECO:0007669"/>
    <property type="project" value="InterPro"/>
</dbReference>
<sequence length="156" mass="18072">MGIGNLSSDLMTDADWPFFIETIKDSPEWEETEKSGFDPKKYMAMYEKLNGEWRLWRLDGERIGITFHVKSSPSNQKPWIGTILVKKEMRRKGLGIAIIGHIGKELKIRGEKSLFAGVPEYRYMWIEFLSDAGFEQFKMEVSPEGQDYLIMVCPLI</sequence>
<dbReference type="CDD" id="cd04301">
    <property type="entry name" value="NAT_SF"/>
    <property type="match status" value="1"/>
</dbReference>
<dbReference type="Pfam" id="PF00583">
    <property type="entry name" value="Acetyltransf_1"/>
    <property type="match status" value="1"/>
</dbReference>
<dbReference type="OrthoDB" id="2934055at2"/>
<accession>A0A2V2ZSC0</accession>
<proteinExistence type="predicted"/>
<dbReference type="AlphaFoldDB" id="A0A2V2ZSC0"/>
<dbReference type="Gene3D" id="3.40.630.30">
    <property type="match status" value="1"/>
</dbReference>
<dbReference type="EMBL" id="QGTW01000018">
    <property type="protein sequence ID" value="PWW19811.1"/>
    <property type="molecule type" value="Genomic_DNA"/>
</dbReference>
<feature type="domain" description="N-acetyltransferase" evidence="1">
    <location>
        <begin position="6"/>
        <end position="156"/>
    </location>
</feature>
<comment type="caution">
    <text evidence="2">The sequence shown here is derived from an EMBL/GenBank/DDBJ whole genome shotgun (WGS) entry which is preliminary data.</text>
</comment>
<reference evidence="2 3" key="1">
    <citation type="submission" date="2018-05" db="EMBL/GenBank/DDBJ databases">
        <title>Freshwater and sediment microbial communities from various areas in North America, analyzing microbe dynamics in response to fracking.</title>
        <authorList>
            <person name="Lamendella R."/>
        </authorList>
    </citation>
    <scope>NUCLEOTIDE SEQUENCE [LARGE SCALE GENOMIC DNA]</scope>
    <source>
        <strain evidence="2 3">15_TX</strain>
    </source>
</reference>
<dbReference type="RefSeq" id="WP_110067293.1">
    <property type="nucleotide sequence ID" value="NZ_QGTW01000018.1"/>
</dbReference>
<dbReference type="Proteomes" id="UP000247150">
    <property type="component" value="Unassembled WGS sequence"/>
</dbReference>
<evidence type="ECO:0000313" key="2">
    <source>
        <dbReference type="EMBL" id="PWW19811.1"/>
    </source>
</evidence>
<dbReference type="InterPro" id="IPR016181">
    <property type="entry name" value="Acyl_CoA_acyltransferase"/>
</dbReference>
<dbReference type="PROSITE" id="PS51186">
    <property type="entry name" value="GNAT"/>
    <property type="match status" value="1"/>
</dbReference>